<dbReference type="InterPro" id="IPR011050">
    <property type="entry name" value="Pectin_lyase_fold/virulence"/>
</dbReference>
<dbReference type="Gene3D" id="2.60.40.10">
    <property type="entry name" value="Immunoglobulins"/>
    <property type="match status" value="1"/>
</dbReference>
<dbReference type="CDD" id="cd00041">
    <property type="entry name" value="CUB"/>
    <property type="match status" value="1"/>
</dbReference>
<evidence type="ECO:0000256" key="1">
    <source>
        <dbReference type="ARBA" id="ARBA00022729"/>
    </source>
</evidence>
<dbReference type="NCBIfam" id="TIGR04183">
    <property type="entry name" value="Por_Secre_tail"/>
    <property type="match status" value="1"/>
</dbReference>
<dbReference type="InterPro" id="IPR013783">
    <property type="entry name" value="Ig-like_fold"/>
</dbReference>
<keyword evidence="6" id="KW-1185">Reference proteome</keyword>
<dbReference type="Pfam" id="PF18962">
    <property type="entry name" value="Por_Secre_tail"/>
    <property type="match status" value="1"/>
</dbReference>
<dbReference type="SUPFAM" id="SSF51126">
    <property type="entry name" value="Pectin lyase-like"/>
    <property type="match status" value="1"/>
</dbReference>
<evidence type="ECO:0000259" key="3">
    <source>
        <dbReference type="PROSITE" id="PS01180"/>
    </source>
</evidence>
<proteinExistence type="predicted"/>
<name>A0ABN1MQ08_9FLAO</name>
<dbReference type="RefSeq" id="WP_343786372.1">
    <property type="nucleotide sequence ID" value="NZ_BAAAFH010000008.1"/>
</dbReference>
<keyword evidence="1" id="KW-0732">Signal</keyword>
<dbReference type="CDD" id="cd00063">
    <property type="entry name" value="FN3"/>
    <property type="match status" value="1"/>
</dbReference>
<dbReference type="InterPro" id="IPR000859">
    <property type="entry name" value="CUB_dom"/>
</dbReference>
<dbReference type="PROSITE" id="PS01180">
    <property type="entry name" value="CUB"/>
    <property type="match status" value="1"/>
</dbReference>
<feature type="domain" description="CUB" evidence="3">
    <location>
        <begin position="29"/>
        <end position="145"/>
    </location>
</feature>
<dbReference type="SMART" id="SM00042">
    <property type="entry name" value="CUB"/>
    <property type="match status" value="1"/>
</dbReference>
<evidence type="ECO:0000256" key="2">
    <source>
        <dbReference type="ARBA" id="ARBA00023157"/>
    </source>
</evidence>
<dbReference type="EMBL" id="BAAAFH010000008">
    <property type="protein sequence ID" value="GAA0875177.1"/>
    <property type="molecule type" value="Genomic_DNA"/>
</dbReference>
<dbReference type="InterPro" id="IPR026444">
    <property type="entry name" value="Secre_tail"/>
</dbReference>
<feature type="domain" description="Fibronectin type-III" evidence="4">
    <location>
        <begin position="147"/>
        <end position="243"/>
    </location>
</feature>
<dbReference type="InterPro" id="IPR036116">
    <property type="entry name" value="FN3_sf"/>
</dbReference>
<dbReference type="Gene3D" id="2.60.120.290">
    <property type="entry name" value="Spermadhesin, CUB domain"/>
    <property type="match status" value="1"/>
</dbReference>
<dbReference type="InterPro" id="IPR035914">
    <property type="entry name" value="Sperma_CUB_dom_sf"/>
</dbReference>
<evidence type="ECO:0000313" key="6">
    <source>
        <dbReference type="Proteomes" id="UP001501126"/>
    </source>
</evidence>
<dbReference type="SMART" id="SM00060">
    <property type="entry name" value="FN3"/>
    <property type="match status" value="1"/>
</dbReference>
<sequence>MIRLLISTLGTFFMLVGVNAQLHPFYDMQNGTIQSTTCGVLFRDNGGGSDYTNSFSGTITFIPGIVNNKISINFLSFNTESGWDKMTIYDGPDDTYPILIADYSGSVIPVGNPFISTAIGGEITIKFTSDGSVSRSGWEAEVTCQSPPSCPDPTTISAPSILWDQAEISWLENGSASLWDIEYVGSGNPPTGVPSVSGVNANPYILTGLTPDTEYDLYVRSDCGGGDRSTWSGPYTFSTTIRTGLVYVASSSGVMNGVYSNMGEAFSKINDGTHQGDIVITVGDGPGQTILEPVEAKLNKSGVGAAQYGSVLIHPGGTNITIKGEITNNSSGNCCYPGGVLSLFEANNVTIDGRQSGQGSTIELSIENTSVHSKASAMTFINASNNILEYVTLKSSNSGTSGGYGTLSFKDNNASGGDPGCDNNRVENCHFTLSGTDMPNVAIASDGVPGTEEHNDNILINNTITNFKRYGIWLGGGSSDGGNRDWIIEENQIYQMASVTFSSANMAGICVGTPFSSSGSEAGTFRIANNRIGGNGSGGNWEAVTTIGSRYLAGVFVNTTVLTSETNITGNQISDFHVTVNESNYSSANTSFSGILVTNGLVTVERNSIGSMQTPTIFLENTASGGFACGIHVKTPTDAGIIIQGNRIGGVSLTSGSGKFGTFYGIRNENNSSGDFISSEISYNKVAYLISSKCNYLTGIYAEGNIFNNSVLDIDFVGAASFSELKGIHSFGGRRVENNEVILGVNKSGTVIAVNDDLTGIQRSQYPGDFHHNSVLIQGQTNGGESTYSFKMDNLGVGSTFENNLLYNARLGGSGNHFSVYTSETNTADIVMNNNAYLTEEGGNNYTGYWTGSRISLTDWSVITGELDAIGETSSIKPATTLFPYLSMDSLIVTDNWLVAGTYTLSADIDNAGRATPPTIGAYEISSPLPIELLYFSGFKKEERVNTLEWVTLTESQNERFDVERSRDGVVWDKIGEVSGAGTSWEERYYTLNDDSPEQQNYYRLKQVDYDGQFTYSTILLIQNSADKSKFSEGYPNPVSDYHFIRLMLDVAHLKVTLYDGAGAKVWDTKFFNKEAGQVLSIDMSELESGTYHLSLEGENLIEKRKVIVVKN</sequence>
<dbReference type="SUPFAM" id="SSF49265">
    <property type="entry name" value="Fibronectin type III"/>
    <property type="match status" value="1"/>
</dbReference>
<comment type="caution">
    <text evidence="5">The sequence shown here is derived from an EMBL/GenBank/DDBJ whole genome shotgun (WGS) entry which is preliminary data.</text>
</comment>
<accession>A0ABN1MQ08</accession>
<dbReference type="PROSITE" id="PS50853">
    <property type="entry name" value="FN3"/>
    <property type="match status" value="1"/>
</dbReference>
<organism evidence="5 6">
    <name type="scientific">Wandonia haliotis</name>
    <dbReference type="NCBI Taxonomy" id="574963"/>
    <lineage>
        <taxon>Bacteria</taxon>
        <taxon>Pseudomonadati</taxon>
        <taxon>Bacteroidota</taxon>
        <taxon>Flavobacteriia</taxon>
        <taxon>Flavobacteriales</taxon>
        <taxon>Crocinitomicaceae</taxon>
        <taxon>Wandonia</taxon>
    </lineage>
</organism>
<dbReference type="Proteomes" id="UP001501126">
    <property type="component" value="Unassembled WGS sequence"/>
</dbReference>
<protein>
    <recommendedName>
        <fullName evidence="7">T9SS type A sorting domain-containing protein</fullName>
    </recommendedName>
</protein>
<dbReference type="SMART" id="SM00710">
    <property type="entry name" value="PbH1"/>
    <property type="match status" value="7"/>
</dbReference>
<evidence type="ECO:0000313" key="5">
    <source>
        <dbReference type="EMBL" id="GAA0875177.1"/>
    </source>
</evidence>
<dbReference type="InterPro" id="IPR003961">
    <property type="entry name" value="FN3_dom"/>
</dbReference>
<evidence type="ECO:0000259" key="4">
    <source>
        <dbReference type="PROSITE" id="PS50853"/>
    </source>
</evidence>
<keyword evidence="2" id="KW-1015">Disulfide bond</keyword>
<gene>
    <name evidence="5" type="ORF">GCM10009118_15850</name>
</gene>
<dbReference type="InterPro" id="IPR006626">
    <property type="entry name" value="PbH1"/>
</dbReference>
<evidence type="ECO:0008006" key="7">
    <source>
        <dbReference type="Google" id="ProtNLM"/>
    </source>
</evidence>
<dbReference type="Pfam" id="PF00431">
    <property type="entry name" value="CUB"/>
    <property type="match status" value="1"/>
</dbReference>
<dbReference type="SUPFAM" id="SSF49854">
    <property type="entry name" value="Spermadhesin, CUB domain"/>
    <property type="match status" value="1"/>
</dbReference>
<reference evidence="5 6" key="1">
    <citation type="journal article" date="2019" name="Int. J. Syst. Evol. Microbiol.">
        <title>The Global Catalogue of Microorganisms (GCM) 10K type strain sequencing project: providing services to taxonomists for standard genome sequencing and annotation.</title>
        <authorList>
            <consortium name="The Broad Institute Genomics Platform"/>
            <consortium name="The Broad Institute Genome Sequencing Center for Infectious Disease"/>
            <person name="Wu L."/>
            <person name="Ma J."/>
        </authorList>
    </citation>
    <scope>NUCLEOTIDE SEQUENCE [LARGE SCALE GENOMIC DNA]</scope>
    <source>
        <strain evidence="5 6">JCM 16083</strain>
    </source>
</reference>